<dbReference type="GO" id="GO:0006397">
    <property type="term" value="P:mRNA processing"/>
    <property type="evidence" value="ECO:0007669"/>
    <property type="project" value="UniProtKB-KW"/>
</dbReference>
<comment type="similarity">
    <text evidence="6">Belongs to the RSE1 family.</text>
</comment>
<dbReference type="FunFam" id="2.130.10.10:FF:000041">
    <property type="entry name" value="Splicing factor 3b subunit 3"/>
    <property type="match status" value="1"/>
</dbReference>
<dbReference type="InterPro" id="IPR004871">
    <property type="entry name" value="RSE1/DDB1/CPSF1_C"/>
</dbReference>
<evidence type="ECO:0000256" key="5">
    <source>
        <dbReference type="ARBA" id="ARBA00023242"/>
    </source>
</evidence>
<evidence type="ECO:0000259" key="7">
    <source>
        <dbReference type="Pfam" id="PF03178"/>
    </source>
</evidence>
<evidence type="ECO:0000313" key="10">
    <source>
        <dbReference type="EMBL" id="KAK9882080.1"/>
    </source>
</evidence>
<evidence type="ECO:0000256" key="6">
    <source>
        <dbReference type="ARBA" id="ARBA00038266"/>
    </source>
</evidence>
<evidence type="ECO:0000256" key="1">
    <source>
        <dbReference type="ARBA" id="ARBA00004123"/>
    </source>
</evidence>
<feature type="domain" description="RSE1/DDB1/CPSF1 C-terminal" evidence="7">
    <location>
        <begin position="813"/>
        <end position="1134"/>
    </location>
</feature>
<feature type="domain" description="RSE1/DDB1/CPSF1 first beta-propeller" evidence="8">
    <location>
        <begin position="284"/>
        <end position="350"/>
    </location>
</feature>
<reference evidence="10 11" key="1">
    <citation type="submission" date="2023-03" db="EMBL/GenBank/DDBJ databases">
        <title>Genome insight into feeding habits of ladybird beetles.</title>
        <authorList>
            <person name="Li H.-S."/>
            <person name="Huang Y.-H."/>
            <person name="Pang H."/>
        </authorList>
    </citation>
    <scope>NUCLEOTIDE SEQUENCE [LARGE SCALE GENOMIC DNA]</scope>
    <source>
        <strain evidence="10">SYSU_2023b</strain>
        <tissue evidence="10">Whole body</tissue>
    </source>
</reference>
<feature type="domain" description="RSE1/DDB1/CPSF1 first beta-propeller" evidence="8">
    <location>
        <begin position="13"/>
        <end position="277"/>
    </location>
</feature>
<keyword evidence="11" id="KW-1185">Reference proteome</keyword>
<evidence type="ECO:0008006" key="12">
    <source>
        <dbReference type="Google" id="ProtNLM"/>
    </source>
</evidence>
<dbReference type="SUPFAM" id="SSF50978">
    <property type="entry name" value="WD40 repeat-like"/>
    <property type="match status" value="1"/>
</dbReference>
<name>A0AAW1UQ20_9CUCU</name>
<dbReference type="Pfam" id="PF23726">
    <property type="entry name" value="Beta-prop_RSE1_2nd"/>
    <property type="match status" value="1"/>
</dbReference>
<comment type="subcellular location">
    <subcellularLocation>
        <location evidence="1">Nucleus</location>
    </subcellularLocation>
</comment>
<dbReference type="Pfam" id="PF10433">
    <property type="entry name" value="Beta-prop_RSE1_1st"/>
    <property type="match status" value="2"/>
</dbReference>
<dbReference type="Pfam" id="PF03178">
    <property type="entry name" value="CPSF_A"/>
    <property type="match status" value="1"/>
</dbReference>
<evidence type="ECO:0000256" key="3">
    <source>
        <dbReference type="ARBA" id="ARBA00022728"/>
    </source>
</evidence>
<sequence length="1168" mass="130458">MHLYNLTLQKATAITHAIHGNFSGTKVQEIVISRGKSLEVLRPDPNTGKVHTVLSTEVFGVIRSLMPFRLTGGTKDYVVIGSDSGRVVILEYMPQKNIFEKVHQETFGKSGVRRIVPGQYLATDPRGRAVMIGAVEKQKLAYILNRDAQARLTISSPLEAHKSNTLVYHMVGVDVGYDNPTFACLEIDYEDADTDPTGEAAQKTQQTLTFYELHLGTNHVVRKYSEPLEEHANFLVTVPGGYDGPSGVLICSENYLTYKNLGDQHDIRCPIPRRRNDLDDPERVATAMCVLKTGFLFVASEFGNHYLYQIAHLGDDDDELEFSSAMPLEEGDTFFFAPRALRNLVLVDEMESLSPILSSRVADLAGEDTPQLYMMCGRGPRSSLRVLRHGLEVSEMAVSELPGNPNAVWTVKKRSDDEFDAYIIVSFGNATLVLSIGETVEEVTDSGFLGTTPTLSCSALSDDALVQVYPDGIRHICADKRVNEWKAPGKKTIVKCAVNQRQVVIALSGGELAYFEMDPSGQLHEYKERRRMDSDVLCMALGSVPQGEQRSRFLAVGLSDSTVRIISLDPNDGLAPRSMEALPVCAESLCIVQMGCTERDPDNAAAASTTSSLYLNIGLQNGALLRTVLDPITGDLTDTRTRYLGSRPVKLFRIRMQQSEALLAMSSRSWLSYYYQSRFYLTPLSYESLEYASGFSSEQCPEGIVAISTNTLRILALEKLGAVFNQVSFPLEYTPRKFIIHAESNNLFVIETEHNAYTEETKKQRRLQMAEEMREAAGDDEQDLAKEMADAFLNEDLPESIFSAPKAGHGMWASTIRIMDPVHGTSYKLIRLEQNEAAMSLCLVKFHGQPEDQWFLIVGVAKDFQLNPRQCSSGFLDTYKVNTMGRDLELVHRTPVDEVPMALCSYNGRLLAGVGRMLRLYDMGKKKLLRKCENKHIPNLIVNIQAMGKRIFVSDVQESVLMVRYKRLENQLIIFADDTHPRWITCTSILDYDTVAAADKFGNIAILRLPPNVSDDVEEDPTGHKALWDRGLLNGASQKTDTLASFHVGETVTFLQKATLIPGGWESLIYTTLSGTVGVLVPFTSHEDHDFFQHLEMHMRSENSPVCGRDHISFRSYYFPVKNVIDGDLCEQYNSLEPSKQKSIAQDLDRTPAEVSKKLEDIRTRYAF</sequence>
<evidence type="ECO:0000256" key="2">
    <source>
        <dbReference type="ARBA" id="ARBA00022664"/>
    </source>
</evidence>
<dbReference type="EMBL" id="JARQZJ010000072">
    <property type="protein sequence ID" value="KAK9882080.1"/>
    <property type="molecule type" value="Genomic_DNA"/>
</dbReference>
<dbReference type="FunFam" id="2.130.10.10:FF:001143">
    <property type="entry name" value="Pre-mRNA-splicing factor rse-1, putative"/>
    <property type="match status" value="1"/>
</dbReference>
<dbReference type="InterPro" id="IPR015943">
    <property type="entry name" value="WD40/YVTN_repeat-like_dom_sf"/>
</dbReference>
<evidence type="ECO:0000259" key="9">
    <source>
        <dbReference type="Pfam" id="PF23726"/>
    </source>
</evidence>
<proteinExistence type="inferred from homology"/>
<dbReference type="InterPro" id="IPR036322">
    <property type="entry name" value="WD40_repeat_dom_sf"/>
</dbReference>
<dbReference type="Gene3D" id="2.130.10.10">
    <property type="entry name" value="YVTN repeat-like/Quinoprotein amine dehydrogenase"/>
    <property type="match status" value="3"/>
</dbReference>
<dbReference type="InterPro" id="IPR018846">
    <property type="entry name" value="Beta-prop_RSE1/DDB1/CPSF1_1st"/>
</dbReference>
<dbReference type="FunFam" id="1.10.150.910:FF:000002">
    <property type="entry name" value="Splicing factor 3B subunit 3"/>
    <property type="match status" value="1"/>
</dbReference>
<keyword evidence="5" id="KW-0539">Nucleus</keyword>
<dbReference type="InterPro" id="IPR050358">
    <property type="entry name" value="RSE1/DDB1/CFT1"/>
</dbReference>
<dbReference type="Gene3D" id="1.10.150.910">
    <property type="match status" value="1"/>
</dbReference>
<accession>A0AAW1UQ20</accession>
<dbReference type="PANTHER" id="PTHR10644">
    <property type="entry name" value="DNA REPAIR/RNA PROCESSING CPSF FAMILY"/>
    <property type="match status" value="1"/>
</dbReference>
<protein>
    <recommendedName>
        <fullName evidence="12">Splicing factor 3B subunit 3</fullName>
    </recommendedName>
</protein>
<comment type="caution">
    <text evidence="10">The sequence shown here is derived from an EMBL/GenBank/DDBJ whole genome shotgun (WGS) entry which is preliminary data.</text>
</comment>
<evidence type="ECO:0000259" key="8">
    <source>
        <dbReference type="Pfam" id="PF10433"/>
    </source>
</evidence>
<dbReference type="InterPro" id="IPR058543">
    <property type="entry name" value="Beta-prop_RSE1/DDB1/CPSF1_2nd"/>
</dbReference>
<gene>
    <name evidence="10" type="ORF">WA026_018926</name>
</gene>
<keyword evidence="3" id="KW-0747">Spliceosome</keyword>
<dbReference type="GO" id="GO:0005681">
    <property type="term" value="C:spliceosomal complex"/>
    <property type="evidence" value="ECO:0007669"/>
    <property type="project" value="UniProtKB-KW"/>
</dbReference>
<evidence type="ECO:0000313" key="11">
    <source>
        <dbReference type="Proteomes" id="UP001431783"/>
    </source>
</evidence>
<organism evidence="10 11">
    <name type="scientific">Henosepilachna vigintioctopunctata</name>
    <dbReference type="NCBI Taxonomy" id="420089"/>
    <lineage>
        <taxon>Eukaryota</taxon>
        <taxon>Metazoa</taxon>
        <taxon>Ecdysozoa</taxon>
        <taxon>Arthropoda</taxon>
        <taxon>Hexapoda</taxon>
        <taxon>Insecta</taxon>
        <taxon>Pterygota</taxon>
        <taxon>Neoptera</taxon>
        <taxon>Endopterygota</taxon>
        <taxon>Coleoptera</taxon>
        <taxon>Polyphaga</taxon>
        <taxon>Cucujiformia</taxon>
        <taxon>Coccinelloidea</taxon>
        <taxon>Coccinellidae</taxon>
        <taxon>Epilachninae</taxon>
        <taxon>Epilachnini</taxon>
        <taxon>Henosepilachna</taxon>
    </lineage>
</organism>
<dbReference type="GO" id="GO:0003676">
    <property type="term" value="F:nucleic acid binding"/>
    <property type="evidence" value="ECO:0007669"/>
    <property type="project" value="InterPro"/>
</dbReference>
<keyword evidence="2" id="KW-0507">mRNA processing</keyword>
<dbReference type="Proteomes" id="UP001431783">
    <property type="component" value="Unassembled WGS sequence"/>
</dbReference>
<feature type="domain" description="RSE1/DDB1/CPSF1 second beta-propeller" evidence="9">
    <location>
        <begin position="394"/>
        <end position="716"/>
    </location>
</feature>
<keyword evidence="4" id="KW-0508">mRNA splicing</keyword>
<dbReference type="GO" id="GO:0008380">
    <property type="term" value="P:RNA splicing"/>
    <property type="evidence" value="ECO:0007669"/>
    <property type="project" value="UniProtKB-KW"/>
</dbReference>
<evidence type="ECO:0000256" key="4">
    <source>
        <dbReference type="ARBA" id="ARBA00023187"/>
    </source>
</evidence>
<dbReference type="AlphaFoldDB" id="A0AAW1UQ20"/>